<organism evidence="1">
    <name type="scientific">Lotus japonicus</name>
    <name type="common">Lotus corniculatus var. japonicus</name>
    <dbReference type="NCBI Taxonomy" id="34305"/>
    <lineage>
        <taxon>Eukaryota</taxon>
        <taxon>Viridiplantae</taxon>
        <taxon>Streptophyta</taxon>
        <taxon>Embryophyta</taxon>
        <taxon>Tracheophyta</taxon>
        <taxon>Spermatophyta</taxon>
        <taxon>Magnoliopsida</taxon>
        <taxon>eudicotyledons</taxon>
        <taxon>Gunneridae</taxon>
        <taxon>Pentapetalae</taxon>
        <taxon>rosids</taxon>
        <taxon>fabids</taxon>
        <taxon>Fabales</taxon>
        <taxon>Fabaceae</taxon>
        <taxon>Papilionoideae</taxon>
        <taxon>50 kb inversion clade</taxon>
        <taxon>NPAAA clade</taxon>
        <taxon>Hologalegina</taxon>
        <taxon>robinioid clade</taxon>
        <taxon>Loteae</taxon>
        <taxon>Lotus</taxon>
    </lineage>
</organism>
<evidence type="ECO:0000313" key="1">
    <source>
        <dbReference type="EMBL" id="AFK41835.1"/>
    </source>
</evidence>
<dbReference type="AlphaFoldDB" id="I3SNJ3"/>
<proteinExistence type="evidence at transcript level"/>
<accession>I3SNJ3</accession>
<sequence>MLSKFCTLSVHKWDLSIVLMYIDGMKFLPRWKLDGLDENSRLLSNSSSSIIKYLRSSNEH</sequence>
<dbReference type="EMBL" id="BT142041">
    <property type="protein sequence ID" value="AFK41835.1"/>
    <property type="molecule type" value="mRNA"/>
</dbReference>
<reference evidence="1" key="1">
    <citation type="submission" date="2012-05" db="EMBL/GenBank/DDBJ databases">
        <authorList>
            <person name="Krishnakumar V."/>
            <person name="Cheung F."/>
            <person name="Xiao Y."/>
            <person name="Chan A."/>
            <person name="Moskal W.A."/>
            <person name="Town C.D."/>
        </authorList>
    </citation>
    <scope>NUCLEOTIDE SEQUENCE</scope>
</reference>
<protein>
    <submittedName>
        <fullName evidence="1">Uncharacterized protein</fullName>
    </submittedName>
</protein>
<name>I3SNJ3_LOTJA</name>